<dbReference type="OrthoDB" id="2289276at2759"/>
<reference evidence="2 3" key="1">
    <citation type="submission" date="2016-10" db="EMBL/GenBank/DDBJ databases">
        <title>The genome of Paramicrosporidium saccamoebae is the missing link in understanding Cryptomycota and Microsporidia evolution.</title>
        <authorList>
            <person name="Quandt C.A."/>
            <person name="Beaudet D."/>
            <person name="Corsaro D."/>
            <person name="Michel R."/>
            <person name="Corradi N."/>
            <person name="James T."/>
        </authorList>
    </citation>
    <scope>NUCLEOTIDE SEQUENCE [LARGE SCALE GENOMIC DNA]</scope>
    <source>
        <strain evidence="2 3">KSL3</strain>
    </source>
</reference>
<protein>
    <submittedName>
        <fullName evidence="2">Uncharacterized protein</fullName>
    </submittedName>
</protein>
<feature type="signal peptide" evidence="1">
    <location>
        <begin position="1"/>
        <end position="17"/>
    </location>
</feature>
<comment type="caution">
    <text evidence="2">The sequence shown here is derived from an EMBL/GenBank/DDBJ whole genome shotgun (WGS) entry which is preliminary data.</text>
</comment>
<feature type="chain" id="PRO_5014194449" evidence="1">
    <location>
        <begin position="18"/>
        <end position="267"/>
    </location>
</feature>
<gene>
    <name evidence="2" type="ORF">PSACC_00119</name>
</gene>
<name>A0A2H9TQR0_9FUNG</name>
<dbReference type="EMBL" id="MTSL01000010">
    <property type="protein sequence ID" value="PJF20084.1"/>
    <property type="molecule type" value="Genomic_DNA"/>
</dbReference>
<proteinExistence type="predicted"/>
<evidence type="ECO:0000256" key="1">
    <source>
        <dbReference type="SAM" id="SignalP"/>
    </source>
</evidence>
<evidence type="ECO:0000313" key="3">
    <source>
        <dbReference type="Proteomes" id="UP000240830"/>
    </source>
</evidence>
<keyword evidence="3" id="KW-1185">Reference proteome</keyword>
<keyword evidence="1" id="KW-0732">Signal</keyword>
<sequence length="267" mass="28928">MQFALGSLLLLLASASANISKSPAAAVHLPSSTKNGHNQLSSKNIITDLELDSGWFKFFFGQSNEETAYTFKFDYDDYVQISITDAYCAGDSFDLYKNGAYLLTTPLVSTNGCKDWTDNPNVAMKNDIFSSSKFSLPGKFNLTIWSKESPYNGGAAFIRADTRLQTCGPSTNMVLVTAPLSTHQQVVATCKRVGGKPVHIDPKNTKEAAKLLMDCGRTESWFGRLSLLPRSKAKGLGCLAFTVAIPDDPTVDVLDCATKLPVLCTLA</sequence>
<dbReference type="AlphaFoldDB" id="A0A2H9TQR0"/>
<dbReference type="Proteomes" id="UP000240830">
    <property type="component" value="Unassembled WGS sequence"/>
</dbReference>
<evidence type="ECO:0000313" key="2">
    <source>
        <dbReference type="EMBL" id="PJF20084.1"/>
    </source>
</evidence>
<accession>A0A2H9TQR0</accession>
<organism evidence="2 3">
    <name type="scientific">Paramicrosporidium saccamoebae</name>
    <dbReference type="NCBI Taxonomy" id="1246581"/>
    <lineage>
        <taxon>Eukaryota</taxon>
        <taxon>Fungi</taxon>
        <taxon>Fungi incertae sedis</taxon>
        <taxon>Cryptomycota</taxon>
        <taxon>Cryptomycota incertae sedis</taxon>
        <taxon>Paramicrosporidium</taxon>
    </lineage>
</organism>